<keyword evidence="3" id="KW-1185">Reference proteome</keyword>
<reference evidence="2" key="1">
    <citation type="journal article" date="2023" name="Mol. Phylogenet. Evol.">
        <title>Genome-scale phylogeny and comparative genomics of the fungal order Sordariales.</title>
        <authorList>
            <person name="Hensen N."/>
            <person name="Bonometti L."/>
            <person name="Westerberg I."/>
            <person name="Brannstrom I.O."/>
            <person name="Guillou S."/>
            <person name="Cros-Aarteil S."/>
            <person name="Calhoun S."/>
            <person name="Haridas S."/>
            <person name="Kuo A."/>
            <person name="Mondo S."/>
            <person name="Pangilinan J."/>
            <person name="Riley R."/>
            <person name="LaButti K."/>
            <person name="Andreopoulos B."/>
            <person name="Lipzen A."/>
            <person name="Chen C."/>
            <person name="Yan M."/>
            <person name="Daum C."/>
            <person name="Ng V."/>
            <person name="Clum A."/>
            <person name="Steindorff A."/>
            <person name="Ohm R.A."/>
            <person name="Martin F."/>
            <person name="Silar P."/>
            <person name="Natvig D.O."/>
            <person name="Lalanne C."/>
            <person name="Gautier V."/>
            <person name="Ament-Velasquez S.L."/>
            <person name="Kruys A."/>
            <person name="Hutchinson M.I."/>
            <person name="Powell A.J."/>
            <person name="Barry K."/>
            <person name="Miller A.N."/>
            <person name="Grigoriev I.V."/>
            <person name="Debuchy R."/>
            <person name="Gladieux P."/>
            <person name="Hiltunen Thoren M."/>
            <person name="Johannesson H."/>
        </authorList>
    </citation>
    <scope>NUCLEOTIDE SEQUENCE</scope>
    <source>
        <strain evidence="2">PSN243</strain>
    </source>
</reference>
<reference evidence="2" key="2">
    <citation type="submission" date="2023-05" db="EMBL/GenBank/DDBJ databases">
        <authorList>
            <consortium name="Lawrence Berkeley National Laboratory"/>
            <person name="Steindorff A."/>
            <person name="Hensen N."/>
            <person name="Bonometti L."/>
            <person name="Westerberg I."/>
            <person name="Brannstrom I.O."/>
            <person name="Guillou S."/>
            <person name="Cros-Aarteil S."/>
            <person name="Calhoun S."/>
            <person name="Haridas S."/>
            <person name="Kuo A."/>
            <person name="Mondo S."/>
            <person name="Pangilinan J."/>
            <person name="Riley R."/>
            <person name="Labutti K."/>
            <person name="Andreopoulos B."/>
            <person name="Lipzen A."/>
            <person name="Chen C."/>
            <person name="Yanf M."/>
            <person name="Daum C."/>
            <person name="Ng V."/>
            <person name="Clum A."/>
            <person name="Ohm R."/>
            <person name="Martin F."/>
            <person name="Silar P."/>
            <person name="Natvig D."/>
            <person name="Lalanne C."/>
            <person name="Gautier V."/>
            <person name="Ament-Velasquez S.L."/>
            <person name="Kruys A."/>
            <person name="Hutchinson M.I."/>
            <person name="Powell A.J."/>
            <person name="Barry K."/>
            <person name="Miller A.N."/>
            <person name="Grigoriev I.V."/>
            <person name="Debuchy R."/>
            <person name="Gladieux P."/>
            <person name="Thoren M.H."/>
            <person name="Johannesson H."/>
        </authorList>
    </citation>
    <scope>NUCLEOTIDE SEQUENCE</scope>
    <source>
        <strain evidence="2">PSN243</strain>
    </source>
</reference>
<dbReference type="EMBL" id="MU865938">
    <property type="protein sequence ID" value="KAK4449327.1"/>
    <property type="molecule type" value="Genomic_DNA"/>
</dbReference>
<dbReference type="AlphaFoldDB" id="A0AAV9GMB9"/>
<evidence type="ECO:0000256" key="1">
    <source>
        <dbReference type="SAM" id="MobiDB-lite"/>
    </source>
</evidence>
<feature type="region of interest" description="Disordered" evidence="1">
    <location>
        <begin position="78"/>
        <end position="98"/>
    </location>
</feature>
<sequence>MGWVASCAQAVTVAAAWANISFGGRLGCRRQRTWKLIVQGSDAVGNRGSEWWELRKVDGGSRGSNSTEQQATLFLRGGQLHHPRPPGPRCSKGRSPGTVAVKTPTLLSAFLPPALMHTMPDWKTSDHHQ</sequence>
<comment type="caution">
    <text evidence="2">The sequence shown here is derived from an EMBL/GenBank/DDBJ whole genome shotgun (WGS) entry which is preliminary data.</text>
</comment>
<gene>
    <name evidence="2" type="ORF">QBC34DRAFT_96561</name>
</gene>
<proteinExistence type="predicted"/>
<evidence type="ECO:0000313" key="3">
    <source>
        <dbReference type="Proteomes" id="UP001321760"/>
    </source>
</evidence>
<organism evidence="2 3">
    <name type="scientific">Podospora aff. communis PSN243</name>
    <dbReference type="NCBI Taxonomy" id="3040156"/>
    <lineage>
        <taxon>Eukaryota</taxon>
        <taxon>Fungi</taxon>
        <taxon>Dikarya</taxon>
        <taxon>Ascomycota</taxon>
        <taxon>Pezizomycotina</taxon>
        <taxon>Sordariomycetes</taxon>
        <taxon>Sordariomycetidae</taxon>
        <taxon>Sordariales</taxon>
        <taxon>Podosporaceae</taxon>
        <taxon>Podospora</taxon>
    </lineage>
</organism>
<evidence type="ECO:0008006" key="4">
    <source>
        <dbReference type="Google" id="ProtNLM"/>
    </source>
</evidence>
<dbReference type="Proteomes" id="UP001321760">
    <property type="component" value="Unassembled WGS sequence"/>
</dbReference>
<evidence type="ECO:0000313" key="2">
    <source>
        <dbReference type="EMBL" id="KAK4449327.1"/>
    </source>
</evidence>
<protein>
    <recommendedName>
        <fullName evidence="4">Secreted protein</fullName>
    </recommendedName>
</protein>
<accession>A0AAV9GMB9</accession>
<name>A0AAV9GMB9_9PEZI</name>